<name>A0A318TXD0_9RHOB</name>
<feature type="transmembrane region" description="Helical" evidence="1">
    <location>
        <begin position="175"/>
        <end position="195"/>
    </location>
</feature>
<keyword evidence="1" id="KW-1133">Transmembrane helix</keyword>
<accession>A0A318TXD0</accession>
<dbReference type="AlphaFoldDB" id="A0A318TXD0"/>
<comment type="caution">
    <text evidence="3">The sequence shown here is derived from an EMBL/GenBank/DDBJ whole genome shotgun (WGS) entry which is preliminary data.</text>
</comment>
<feature type="transmembrane region" description="Helical" evidence="1">
    <location>
        <begin position="262"/>
        <end position="283"/>
    </location>
</feature>
<feature type="transmembrane region" description="Helical" evidence="1">
    <location>
        <begin position="207"/>
        <end position="227"/>
    </location>
</feature>
<dbReference type="EMBL" id="QJTK01000007">
    <property type="protein sequence ID" value="PYF09636.1"/>
    <property type="molecule type" value="Genomic_DNA"/>
</dbReference>
<evidence type="ECO:0000259" key="2">
    <source>
        <dbReference type="Pfam" id="PF00892"/>
    </source>
</evidence>
<feature type="transmembrane region" description="Helical" evidence="1">
    <location>
        <begin position="147"/>
        <end position="168"/>
    </location>
</feature>
<dbReference type="SUPFAM" id="SSF103481">
    <property type="entry name" value="Multidrug resistance efflux transporter EmrE"/>
    <property type="match status" value="2"/>
</dbReference>
<reference evidence="3 4" key="1">
    <citation type="submission" date="2018-06" db="EMBL/GenBank/DDBJ databases">
        <title>Genomic Encyclopedia of Type Strains, Phase III (KMG-III): the genomes of soil and plant-associated and newly described type strains.</title>
        <authorList>
            <person name="Whitman W."/>
        </authorList>
    </citation>
    <scope>NUCLEOTIDE SEQUENCE [LARGE SCALE GENOMIC DNA]</scope>
    <source>
        <strain evidence="3 4">JA737</strain>
    </source>
</reference>
<gene>
    <name evidence="3" type="ORF">C8J30_1075</name>
</gene>
<dbReference type="InterPro" id="IPR037185">
    <property type="entry name" value="EmrE-like"/>
</dbReference>
<dbReference type="GO" id="GO:0016020">
    <property type="term" value="C:membrane"/>
    <property type="evidence" value="ECO:0007669"/>
    <property type="project" value="InterPro"/>
</dbReference>
<keyword evidence="1" id="KW-0812">Transmembrane</keyword>
<feature type="transmembrane region" description="Helical" evidence="1">
    <location>
        <begin position="123"/>
        <end position="141"/>
    </location>
</feature>
<dbReference type="RefSeq" id="WP_110805755.1">
    <property type="nucleotide sequence ID" value="NZ_QJTK01000007.1"/>
</dbReference>
<feature type="transmembrane region" description="Helical" evidence="1">
    <location>
        <begin position="35"/>
        <end position="53"/>
    </location>
</feature>
<proteinExistence type="predicted"/>
<organism evidence="3 4">
    <name type="scientific">Rhodobacter viridis</name>
    <dbReference type="NCBI Taxonomy" id="1054202"/>
    <lineage>
        <taxon>Bacteria</taxon>
        <taxon>Pseudomonadati</taxon>
        <taxon>Pseudomonadota</taxon>
        <taxon>Alphaproteobacteria</taxon>
        <taxon>Rhodobacterales</taxon>
        <taxon>Rhodobacter group</taxon>
        <taxon>Rhodobacter</taxon>
    </lineage>
</organism>
<evidence type="ECO:0000313" key="4">
    <source>
        <dbReference type="Proteomes" id="UP000247727"/>
    </source>
</evidence>
<feature type="transmembrane region" description="Helical" evidence="1">
    <location>
        <begin position="65"/>
        <end position="86"/>
    </location>
</feature>
<dbReference type="OrthoDB" id="8690132at2"/>
<evidence type="ECO:0000313" key="3">
    <source>
        <dbReference type="EMBL" id="PYF09636.1"/>
    </source>
</evidence>
<dbReference type="Proteomes" id="UP000247727">
    <property type="component" value="Unassembled WGS sequence"/>
</dbReference>
<keyword evidence="1" id="KW-0472">Membrane</keyword>
<feature type="transmembrane region" description="Helical" evidence="1">
    <location>
        <begin position="239"/>
        <end position="256"/>
    </location>
</feature>
<evidence type="ECO:0000256" key="1">
    <source>
        <dbReference type="SAM" id="Phobius"/>
    </source>
</evidence>
<dbReference type="PANTHER" id="PTHR22911:SF135">
    <property type="entry name" value="BLR4310 PROTEIN"/>
    <property type="match status" value="1"/>
</dbReference>
<keyword evidence="4" id="KW-1185">Reference proteome</keyword>
<feature type="domain" description="EamA" evidence="2">
    <location>
        <begin position="5"/>
        <end position="137"/>
    </location>
</feature>
<dbReference type="PANTHER" id="PTHR22911">
    <property type="entry name" value="ACYL-MALONYL CONDENSING ENZYME-RELATED"/>
    <property type="match status" value="1"/>
</dbReference>
<feature type="transmembrane region" description="Helical" evidence="1">
    <location>
        <begin position="92"/>
        <end position="114"/>
    </location>
</feature>
<dbReference type="InterPro" id="IPR000620">
    <property type="entry name" value="EamA_dom"/>
</dbReference>
<sequence>MRYGTGMALVIAAGLLWSFQALIIRQIDAPGPWPILFWRSATMVAVVILFLRARGTALIPALRRGGMAGVIGGLGLVVAMGGAILAFQSTSIANAAFLFAASPFLTAVLGRLVLREAVATRTWSAIGVALVGIFIMVQDGLASGAMIGNIAALLSAFGFATFTVALRWRRIEDSFPATVLGGIFASLVAAMMAGFTGQELLLPAPDLLWCALMGMGTLAGGMILYTLGSRVVPSAELTLLSNVEVMLAPVWVWLVMGETARAGTLLGGAILLTAIVLNAAAGVRQLARA</sequence>
<protein>
    <submittedName>
        <fullName evidence="3">EamA domain-containing membrane protein RarD</fullName>
    </submittedName>
</protein>
<dbReference type="Pfam" id="PF00892">
    <property type="entry name" value="EamA"/>
    <property type="match status" value="2"/>
</dbReference>
<feature type="domain" description="EamA" evidence="2">
    <location>
        <begin position="146"/>
        <end position="278"/>
    </location>
</feature>